<dbReference type="GO" id="GO:0000301">
    <property type="term" value="P:retrograde transport, vesicle recycling within Golgi"/>
    <property type="evidence" value="ECO:0007669"/>
    <property type="project" value="TreeGrafter"/>
</dbReference>
<dbReference type="GO" id="GO:0007030">
    <property type="term" value="P:Golgi organization"/>
    <property type="evidence" value="ECO:0007669"/>
    <property type="project" value="InterPro"/>
</dbReference>
<comment type="subcellular location">
    <subcellularLocation>
        <location evidence="1">Golgi apparatus membrane</location>
    </subcellularLocation>
</comment>
<keyword evidence="11" id="KW-1185">Reference proteome</keyword>
<accession>A0A9Q1QIC0</accession>
<keyword evidence="6 9" id="KW-0472">Membrane</keyword>
<keyword evidence="4" id="KW-0333">Golgi apparatus</keyword>
<keyword evidence="3 9" id="KW-1133">Transmembrane helix</keyword>
<sequence>MAGWISSKLKVAENLLQQIDQQAAQSLAKGETKQSDGLDLDASPKPSGSVSLRDQLKKKTPENSEALGKLSSDYVNYQSLRKLSSDDSSINQAKRGKEAEKLDLTPKPVLNDADWTELLSTPKQSTSTKSNRVNGVSALRGVRKGGGRVGNVGLNVKGNGRTVGTVSKVGDGKDGKADGIGGVRTEGEQSRNSYSSPRVSGVGSDDKSLEGWESILDIGKEVSKEGKKEVEHERNAMGNANESSDTEKLVDRADSVSLAKQSFVSGSNGAAVHQVQDISKEAVHVDQKIRRTPSTADKIAGAISGHLNRAYSGSDDESDSDSGSSSSSDSEIERERQERIQRRKQVLAAKAAAKAAEAIKEQENLVARLEGEKQSLEKIFEERAKQAAQEASELQSTMMEMMEAAELEKQKHNHTRMEILARLAKLETSNADLAKSLATAQWNLEVEVNRVAELRQQVELKEAFQGELKRGISSTNQRGTSLINLVSSKGIELEKEMLEAEYSFVVDKIARLQEKATKLEENIESTQKEMETSTEVEIELKKRLSQMTDHLIQKQSQVEALSSDKAMLLFRIEAVSRLLDENKSLINASDISCSSKEDLEAGLWEYSSSKLRPMFEDKIQSGKQHLGSLLRQLDSIFSAGAVFLARNPAAKLWSLVYLVCLHLWVLYILFSHSRSTEEVTSRSVISLENINNTHGV</sequence>
<evidence type="ECO:0000313" key="10">
    <source>
        <dbReference type="EMBL" id="KAJ8443277.1"/>
    </source>
</evidence>
<dbReference type="InterPro" id="IPR019177">
    <property type="entry name" value="Golgin_subfamily_A_member_5"/>
</dbReference>
<comment type="caution">
    <text evidence="10">The sequence shown here is derived from an EMBL/GenBank/DDBJ whole genome shotgun (WGS) entry which is preliminary data.</text>
</comment>
<evidence type="ECO:0000256" key="6">
    <source>
        <dbReference type="ARBA" id="ARBA00023136"/>
    </source>
</evidence>
<feature type="coiled-coil region" evidence="7">
    <location>
        <begin position="495"/>
        <end position="536"/>
    </location>
</feature>
<dbReference type="PANTHER" id="PTHR13815">
    <property type="entry name" value="GOLGIN-84"/>
    <property type="match status" value="1"/>
</dbReference>
<proteinExistence type="predicted"/>
<feature type="compositionally biased region" description="Basic and acidic residues" evidence="8">
    <location>
        <begin position="223"/>
        <end position="235"/>
    </location>
</feature>
<dbReference type="AlphaFoldDB" id="A0A9Q1QIC0"/>
<feature type="region of interest" description="Disordered" evidence="8">
    <location>
        <begin position="223"/>
        <end position="253"/>
    </location>
</feature>
<organism evidence="10 11">
    <name type="scientific">Carnegiea gigantea</name>
    <dbReference type="NCBI Taxonomy" id="171969"/>
    <lineage>
        <taxon>Eukaryota</taxon>
        <taxon>Viridiplantae</taxon>
        <taxon>Streptophyta</taxon>
        <taxon>Embryophyta</taxon>
        <taxon>Tracheophyta</taxon>
        <taxon>Spermatophyta</taxon>
        <taxon>Magnoliopsida</taxon>
        <taxon>eudicotyledons</taxon>
        <taxon>Gunneridae</taxon>
        <taxon>Pentapetalae</taxon>
        <taxon>Caryophyllales</taxon>
        <taxon>Cactineae</taxon>
        <taxon>Cactaceae</taxon>
        <taxon>Cactoideae</taxon>
        <taxon>Echinocereeae</taxon>
        <taxon>Carnegiea</taxon>
    </lineage>
</organism>
<keyword evidence="5 7" id="KW-0175">Coiled coil</keyword>
<protein>
    <recommendedName>
        <fullName evidence="12">Golgin candidate 2</fullName>
    </recommendedName>
</protein>
<dbReference type="PANTHER" id="PTHR13815:SF5">
    <property type="entry name" value="GOLGIN CANDIDATE 2"/>
    <property type="match status" value="1"/>
</dbReference>
<evidence type="ECO:0000256" key="1">
    <source>
        <dbReference type="ARBA" id="ARBA00004394"/>
    </source>
</evidence>
<reference evidence="10" key="1">
    <citation type="submission" date="2022-04" db="EMBL/GenBank/DDBJ databases">
        <title>Carnegiea gigantea Genome sequencing and assembly v2.</title>
        <authorList>
            <person name="Copetti D."/>
            <person name="Sanderson M.J."/>
            <person name="Burquez A."/>
            <person name="Wojciechowski M.F."/>
        </authorList>
    </citation>
    <scope>NUCLEOTIDE SEQUENCE</scope>
    <source>
        <strain evidence="10">SGP5-SGP5p</strain>
        <tissue evidence="10">Aerial part</tissue>
    </source>
</reference>
<feature type="region of interest" description="Disordered" evidence="8">
    <location>
        <begin position="23"/>
        <end position="70"/>
    </location>
</feature>
<dbReference type="EMBL" id="JAKOGI010000123">
    <property type="protein sequence ID" value="KAJ8443277.1"/>
    <property type="molecule type" value="Genomic_DNA"/>
</dbReference>
<dbReference type="GO" id="GO:0031985">
    <property type="term" value="C:Golgi cisterna"/>
    <property type="evidence" value="ECO:0007669"/>
    <property type="project" value="TreeGrafter"/>
</dbReference>
<evidence type="ECO:0000256" key="8">
    <source>
        <dbReference type="SAM" id="MobiDB-lite"/>
    </source>
</evidence>
<name>A0A9Q1QIC0_9CARY</name>
<keyword evidence="2 9" id="KW-0812">Transmembrane</keyword>
<feature type="coiled-coil region" evidence="7">
    <location>
        <begin position="352"/>
        <end position="404"/>
    </location>
</feature>
<evidence type="ECO:0000256" key="4">
    <source>
        <dbReference type="ARBA" id="ARBA00023034"/>
    </source>
</evidence>
<evidence type="ECO:0000256" key="3">
    <source>
        <dbReference type="ARBA" id="ARBA00022989"/>
    </source>
</evidence>
<dbReference type="GO" id="GO:0000139">
    <property type="term" value="C:Golgi membrane"/>
    <property type="evidence" value="ECO:0007669"/>
    <property type="project" value="UniProtKB-SubCell"/>
</dbReference>
<evidence type="ECO:0000256" key="5">
    <source>
        <dbReference type="ARBA" id="ARBA00023054"/>
    </source>
</evidence>
<dbReference type="Pfam" id="PF09787">
    <property type="entry name" value="Golgin_A5"/>
    <property type="match status" value="1"/>
</dbReference>
<evidence type="ECO:0000256" key="7">
    <source>
        <dbReference type="SAM" id="Coils"/>
    </source>
</evidence>
<gene>
    <name evidence="10" type="ORF">Cgig2_010172</name>
</gene>
<evidence type="ECO:0000313" key="11">
    <source>
        <dbReference type="Proteomes" id="UP001153076"/>
    </source>
</evidence>
<feature type="transmembrane region" description="Helical" evidence="9">
    <location>
        <begin position="652"/>
        <end position="670"/>
    </location>
</feature>
<feature type="compositionally biased region" description="Basic and acidic residues" evidence="8">
    <location>
        <begin position="331"/>
        <end position="340"/>
    </location>
</feature>
<feature type="region of interest" description="Disordered" evidence="8">
    <location>
        <begin position="150"/>
        <end position="207"/>
    </location>
</feature>
<evidence type="ECO:0000256" key="9">
    <source>
        <dbReference type="SAM" id="Phobius"/>
    </source>
</evidence>
<evidence type="ECO:0008006" key="12">
    <source>
        <dbReference type="Google" id="ProtNLM"/>
    </source>
</evidence>
<evidence type="ECO:0000256" key="2">
    <source>
        <dbReference type="ARBA" id="ARBA00022692"/>
    </source>
</evidence>
<dbReference type="Proteomes" id="UP001153076">
    <property type="component" value="Unassembled WGS sequence"/>
</dbReference>
<feature type="compositionally biased region" description="Low complexity" evidence="8">
    <location>
        <begin position="151"/>
        <end position="169"/>
    </location>
</feature>
<dbReference type="OrthoDB" id="248903at2759"/>
<feature type="region of interest" description="Disordered" evidence="8">
    <location>
        <begin position="286"/>
        <end position="340"/>
    </location>
</feature>